<feature type="region of interest" description="Disordered" evidence="1">
    <location>
        <begin position="79"/>
        <end position="98"/>
    </location>
</feature>
<organism evidence="2 3">
    <name type="scientific">Colocasia esculenta</name>
    <name type="common">Wild taro</name>
    <name type="synonym">Arum esculentum</name>
    <dbReference type="NCBI Taxonomy" id="4460"/>
    <lineage>
        <taxon>Eukaryota</taxon>
        <taxon>Viridiplantae</taxon>
        <taxon>Streptophyta</taxon>
        <taxon>Embryophyta</taxon>
        <taxon>Tracheophyta</taxon>
        <taxon>Spermatophyta</taxon>
        <taxon>Magnoliopsida</taxon>
        <taxon>Liliopsida</taxon>
        <taxon>Araceae</taxon>
        <taxon>Aroideae</taxon>
        <taxon>Colocasieae</taxon>
        <taxon>Colocasia</taxon>
    </lineage>
</organism>
<evidence type="ECO:0000313" key="2">
    <source>
        <dbReference type="EMBL" id="MQL91490.1"/>
    </source>
</evidence>
<name>A0A843VCR1_COLES</name>
<evidence type="ECO:0000256" key="1">
    <source>
        <dbReference type="SAM" id="MobiDB-lite"/>
    </source>
</evidence>
<keyword evidence="3" id="KW-1185">Reference proteome</keyword>
<dbReference type="Proteomes" id="UP000652761">
    <property type="component" value="Unassembled WGS sequence"/>
</dbReference>
<feature type="compositionally biased region" description="Basic and acidic residues" evidence="1">
    <location>
        <begin position="80"/>
        <end position="91"/>
    </location>
</feature>
<reference evidence="2" key="1">
    <citation type="submission" date="2017-07" db="EMBL/GenBank/DDBJ databases">
        <title>Taro Niue Genome Assembly and Annotation.</title>
        <authorList>
            <person name="Atibalentja N."/>
            <person name="Keating K."/>
            <person name="Fields C.J."/>
        </authorList>
    </citation>
    <scope>NUCLEOTIDE SEQUENCE</scope>
    <source>
        <strain evidence="2">Niue_2</strain>
        <tissue evidence="2">Leaf</tissue>
    </source>
</reference>
<protein>
    <submittedName>
        <fullName evidence="2">Uncharacterized protein</fullName>
    </submittedName>
</protein>
<accession>A0A843VCR1</accession>
<dbReference type="EMBL" id="NMUH01001345">
    <property type="protein sequence ID" value="MQL91490.1"/>
    <property type="molecule type" value="Genomic_DNA"/>
</dbReference>
<gene>
    <name evidence="2" type="ORF">Taro_024102</name>
</gene>
<sequence>MHHLNVGHVRHSRYNRHEEMKGCLDSMAEGAEQVACLVSQACCSVVEPAVRCLVLGGMTCVYSATACFRVCSVGHAGAEQNERRPETRPRELGGAQTLRSPPGVFGTIFEETWCPVEGAMFAWGASTGPWWAVMGLGTKSFADIKLEKEEIQIVKLTQLSSSKSSFASVNDAYIRTWEGL</sequence>
<dbReference type="AlphaFoldDB" id="A0A843VCR1"/>
<proteinExistence type="predicted"/>
<evidence type="ECO:0000313" key="3">
    <source>
        <dbReference type="Proteomes" id="UP000652761"/>
    </source>
</evidence>
<comment type="caution">
    <text evidence="2">The sequence shown here is derived from an EMBL/GenBank/DDBJ whole genome shotgun (WGS) entry which is preliminary data.</text>
</comment>